<name>A0A1G8J5B5_9FIRM</name>
<feature type="transmembrane region" description="Helical" evidence="1">
    <location>
        <begin position="93"/>
        <end position="116"/>
    </location>
</feature>
<organism evidence="2 3">
    <name type="scientific">Desulfosporosinus hippei DSM 8344</name>
    <dbReference type="NCBI Taxonomy" id="1121419"/>
    <lineage>
        <taxon>Bacteria</taxon>
        <taxon>Bacillati</taxon>
        <taxon>Bacillota</taxon>
        <taxon>Clostridia</taxon>
        <taxon>Eubacteriales</taxon>
        <taxon>Desulfitobacteriaceae</taxon>
        <taxon>Desulfosporosinus</taxon>
    </lineage>
</organism>
<evidence type="ECO:0000256" key="1">
    <source>
        <dbReference type="SAM" id="Phobius"/>
    </source>
</evidence>
<proteinExistence type="predicted"/>
<gene>
    <name evidence="2" type="ORF">SAMN05443529_13112</name>
</gene>
<keyword evidence="1" id="KW-0812">Transmembrane</keyword>
<feature type="transmembrane region" description="Helical" evidence="1">
    <location>
        <begin position="55"/>
        <end position="81"/>
    </location>
</feature>
<keyword evidence="1" id="KW-0472">Membrane</keyword>
<dbReference type="RefSeq" id="WP_092335384.1">
    <property type="nucleotide sequence ID" value="NZ_FNCP01000031.1"/>
</dbReference>
<evidence type="ECO:0000313" key="3">
    <source>
        <dbReference type="Proteomes" id="UP000198656"/>
    </source>
</evidence>
<feature type="transmembrane region" description="Helical" evidence="1">
    <location>
        <begin position="122"/>
        <end position="144"/>
    </location>
</feature>
<protein>
    <submittedName>
        <fullName evidence="2">Uncharacterized protein</fullName>
    </submittedName>
</protein>
<dbReference type="OrthoDB" id="1797734at2"/>
<keyword evidence="1" id="KW-1133">Transmembrane helix</keyword>
<dbReference type="Proteomes" id="UP000198656">
    <property type="component" value="Unassembled WGS sequence"/>
</dbReference>
<evidence type="ECO:0000313" key="2">
    <source>
        <dbReference type="EMBL" id="SDI25830.1"/>
    </source>
</evidence>
<sequence length="151" mass="16700">MKKDRFVAGGIAGFVASVTCDLVGITYKALGWTDRAFNDYATIVLTNQIYSKQGFLGLVLSIISHGAVCMMLGVVFAYLLLFTSSNYLYLKGLGYSLAIWLLLNTFGTLLKLPLFINMPLNVAYSTLSTALIYGLMVSFTLKFIDKRMHLL</sequence>
<dbReference type="EMBL" id="FNCP01000031">
    <property type="protein sequence ID" value="SDI25830.1"/>
    <property type="molecule type" value="Genomic_DNA"/>
</dbReference>
<accession>A0A1G8J5B5</accession>
<reference evidence="3" key="1">
    <citation type="submission" date="2016-10" db="EMBL/GenBank/DDBJ databases">
        <authorList>
            <person name="Varghese N."/>
            <person name="Submissions S."/>
        </authorList>
    </citation>
    <scope>NUCLEOTIDE SEQUENCE [LARGE SCALE GENOMIC DNA]</scope>
    <source>
        <strain evidence="3">DSM 8344</strain>
    </source>
</reference>
<dbReference type="AlphaFoldDB" id="A0A1G8J5B5"/>
<keyword evidence="3" id="KW-1185">Reference proteome</keyword>